<keyword evidence="2" id="KW-0732">Signal</keyword>
<dbReference type="EMBL" id="CP000249">
    <property type="protein sequence ID" value="ABD10176.1"/>
    <property type="molecule type" value="Genomic_DNA"/>
</dbReference>
<dbReference type="PANTHER" id="PTHR34216">
    <property type="match status" value="1"/>
</dbReference>
<reference evidence="4 5" key="1">
    <citation type="journal article" date="2007" name="Genome Res.">
        <title>Genome characteristics of facultatively symbiotic Frankia sp. strains reflect host range and host plant biogeography.</title>
        <authorList>
            <person name="Normand P."/>
            <person name="Lapierre P."/>
            <person name="Tisa L.S."/>
            <person name="Gogarten J.P."/>
            <person name="Alloisio N."/>
            <person name="Bagnarol E."/>
            <person name="Bassi C.A."/>
            <person name="Berry A.M."/>
            <person name="Bickhart D.M."/>
            <person name="Choisne N."/>
            <person name="Couloux A."/>
            <person name="Cournoyer B."/>
            <person name="Cruveiller S."/>
            <person name="Daubin V."/>
            <person name="Demange N."/>
            <person name="Francino M.P."/>
            <person name="Goltsman E."/>
            <person name="Huang Y."/>
            <person name="Kopp O.R."/>
            <person name="Labarre L."/>
            <person name="Lapidus A."/>
            <person name="Lavire C."/>
            <person name="Marechal J."/>
            <person name="Martinez M."/>
            <person name="Mastronunzio J.E."/>
            <person name="Mullin B.C."/>
            <person name="Niemann J."/>
            <person name="Pujic P."/>
            <person name="Rawnsley T."/>
            <person name="Rouy Z."/>
            <person name="Schenowitz C."/>
            <person name="Sellstedt A."/>
            <person name="Tavares F."/>
            <person name="Tomkins J.P."/>
            <person name="Vallenet D."/>
            <person name="Valverde C."/>
            <person name="Wall L.G."/>
            <person name="Wang Y."/>
            <person name="Medigue C."/>
            <person name="Benson D.R."/>
        </authorList>
    </citation>
    <scope>NUCLEOTIDE SEQUENCE [LARGE SCALE GENOMIC DNA]</scope>
    <source>
        <strain evidence="5">DSM 45818 / CECT 9043 / CcI3</strain>
    </source>
</reference>
<evidence type="ECO:0000313" key="4">
    <source>
        <dbReference type="EMBL" id="ABD10176.1"/>
    </source>
</evidence>
<name>Q2JEW6_FRACC</name>
<dbReference type="Pfam" id="PF01522">
    <property type="entry name" value="Polysacc_deac_1"/>
    <property type="match status" value="1"/>
</dbReference>
<protein>
    <submittedName>
        <fullName evidence="4">Polysaccharide deacetylase</fullName>
    </submittedName>
</protein>
<dbReference type="HOGENOM" id="CLU_030024_5_3_11"/>
<gene>
    <name evidence="4" type="ordered locus">Francci3_0792</name>
</gene>
<dbReference type="Gene3D" id="3.20.20.370">
    <property type="entry name" value="Glycoside hydrolase/deacetylase"/>
    <property type="match status" value="1"/>
</dbReference>
<dbReference type="InterPro" id="IPR051398">
    <property type="entry name" value="Polysacch_Deacetylase"/>
</dbReference>
<comment type="subcellular location">
    <subcellularLocation>
        <location evidence="1">Secreted</location>
    </subcellularLocation>
</comment>
<dbReference type="eggNOG" id="COG0726">
    <property type="taxonomic scope" value="Bacteria"/>
</dbReference>
<organism evidence="4 5">
    <name type="scientific">Frankia casuarinae (strain DSM 45818 / CECT 9043 / HFP020203 / CcI3)</name>
    <dbReference type="NCBI Taxonomy" id="106370"/>
    <lineage>
        <taxon>Bacteria</taxon>
        <taxon>Bacillati</taxon>
        <taxon>Actinomycetota</taxon>
        <taxon>Actinomycetes</taxon>
        <taxon>Frankiales</taxon>
        <taxon>Frankiaceae</taxon>
        <taxon>Frankia</taxon>
    </lineage>
</organism>
<dbReference type="GO" id="GO:0005576">
    <property type="term" value="C:extracellular region"/>
    <property type="evidence" value="ECO:0007669"/>
    <property type="project" value="UniProtKB-SubCell"/>
</dbReference>
<dbReference type="PROSITE" id="PS51677">
    <property type="entry name" value="NODB"/>
    <property type="match status" value="1"/>
</dbReference>
<dbReference type="RefSeq" id="WP_011435245.1">
    <property type="nucleotide sequence ID" value="NC_007777.1"/>
</dbReference>
<dbReference type="KEGG" id="fra:Francci3_0792"/>
<dbReference type="PhylomeDB" id="Q2JEW6"/>
<keyword evidence="5" id="KW-1185">Reference proteome</keyword>
<dbReference type="CDD" id="cd10918">
    <property type="entry name" value="CE4_NodB_like_5s_6s"/>
    <property type="match status" value="1"/>
</dbReference>
<dbReference type="GO" id="GO:0005975">
    <property type="term" value="P:carbohydrate metabolic process"/>
    <property type="evidence" value="ECO:0007669"/>
    <property type="project" value="InterPro"/>
</dbReference>
<dbReference type="PANTHER" id="PTHR34216:SF3">
    <property type="entry name" value="POLY-BETA-1,6-N-ACETYL-D-GLUCOSAMINE N-DEACETYLASE"/>
    <property type="match status" value="1"/>
</dbReference>
<dbReference type="SUPFAM" id="SSF88713">
    <property type="entry name" value="Glycoside hydrolase/deacetylase"/>
    <property type="match status" value="1"/>
</dbReference>
<evidence type="ECO:0000256" key="1">
    <source>
        <dbReference type="ARBA" id="ARBA00004613"/>
    </source>
</evidence>
<evidence type="ECO:0000313" key="5">
    <source>
        <dbReference type="Proteomes" id="UP000001937"/>
    </source>
</evidence>
<proteinExistence type="predicted"/>
<sequence length="278" mass="30164">MTSLAPAASGAAGGVFEGAPTMPLPVLMYHGVGDSVSADFRRWEVPPGAFAEQLEALVESGYHLTGLTDALAHPTRRQVVITFENGFEDFVTTAVPALRAIGASATLYVPTAFVGRRATWLDGYTERNLPLLDWSDLAALAGEGIELGSHGHRHLELDVVPTALARYDVTASRRLIEERTGRRPDSFCYPFGYHCAAVRHVVAAAGFESACEVGYRIHQPTLSRFAISRLIVNRAAGAADILRLVSQGHRDALLSVRRGLQSGWRTYRAARWRLGRGA</sequence>
<dbReference type="GO" id="GO:0016810">
    <property type="term" value="F:hydrolase activity, acting on carbon-nitrogen (but not peptide) bonds"/>
    <property type="evidence" value="ECO:0007669"/>
    <property type="project" value="InterPro"/>
</dbReference>
<dbReference type="InterPro" id="IPR011330">
    <property type="entry name" value="Glyco_hydro/deAcase_b/a-brl"/>
</dbReference>
<feature type="domain" description="NodB homology" evidence="3">
    <location>
        <begin position="77"/>
        <end position="278"/>
    </location>
</feature>
<accession>Q2JEW6</accession>
<dbReference type="STRING" id="106370.Francci3_0792"/>
<dbReference type="AlphaFoldDB" id="Q2JEW6"/>
<dbReference type="InterPro" id="IPR002509">
    <property type="entry name" value="NODB_dom"/>
</dbReference>
<dbReference type="Proteomes" id="UP000001937">
    <property type="component" value="Chromosome"/>
</dbReference>
<evidence type="ECO:0000256" key="2">
    <source>
        <dbReference type="ARBA" id="ARBA00022729"/>
    </source>
</evidence>
<evidence type="ECO:0000259" key="3">
    <source>
        <dbReference type="PROSITE" id="PS51677"/>
    </source>
</evidence>